<keyword evidence="9 17" id="KW-1133">Transmembrane helix</keyword>
<evidence type="ECO:0000256" key="14">
    <source>
        <dbReference type="ARBA" id="ARBA00046939"/>
    </source>
</evidence>
<evidence type="ECO:0000313" key="20">
    <source>
        <dbReference type="Proteomes" id="UP000008225"/>
    </source>
</evidence>
<comment type="subunit">
    <text evidence="14">Interacts with CDCP1. Interacts (via C-terminus) with TIAM1 (via PDZ domain). Interacts with MDK.</text>
</comment>
<gene>
    <name evidence="19" type="primary">SDC1</name>
</gene>
<keyword evidence="12 15" id="KW-0357">Heparan sulfate</keyword>
<evidence type="ECO:0000259" key="18">
    <source>
        <dbReference type="SMART" id="SM00294"/>
    </source>
</evidence>
<reference evidence="19" key="3">
    <citation type="submission" date="2025-09" db="UniProtKB">
        <authorList>
            <consortium name="Ensembl"/>
        </authorList>
    </citation>
    <scope>IDENTIFICATION</scope>
</reference>
<feature type="region of interest" description="Disordered" evidence="16">
    <location>
        <begin position="323"/>
        <end position="349"/>
    </location>
</feature>
<feature type="compositionally biased region" description="Basic and acidic residues" evidence="16">
    <location>
        <begin position="192"/>
        <end position="203"/>
    </location>
</feature>
<dbReference type="GO" id="GO:0038024">
    <property type="term" value="F:cargo receptor activity"/>
    <property type="evidence" value="ECO:0007669"/>
    <property type="project" value="Ensembl"/>
</dbReference>
<keyword evidence="6 15" id="KW-0812">Transmembrane</keyword>
<keyword evidence="20" id="KW-1185">Reference proteome</keyword>
<dbReference type="PROSITE" id="PS00964">
    <property type="entry name" value="SYNDECAN"/>
    <property type="match status" value="1"/>
</dbReference>
<dbReference type="GO" id="GO:0055002">
    <property type="term" value="P:striated muscle cell development"/>
    <property type="evidence" value="ECO:0007669"/>
    <property type="project" value="Ensembl"/>
</dbReference>
<dbReference type="InterPro" id="IPR027789">
    <property type="entry name" value="Syndecan/Neurexin_dom"/>
</dbReference>
<sequence length="349" mass="37027">MPRRDAHPIPMVSGNLLSRWLRRLSHGSRDQAAPGHTQWEGAALLVHFPRSLASAALPKYQSPLQPEFGGLRCSGAYPLPTHSASGPAGALQDNTLLQQTLSTRKDMWLLTAIPVAPEPTSLEATAASTSTLPAEEGPKEGEAVVLLEVEPDLTAREQEATLPPRETTQLPTTHQASTARATEAQEPTTSHPHRDMQPGHHETSAPAGPGQSDLHTPRTEDGGPSATEKAAEDGASSQLPAAEGSGEPDFTFETSGESTAVVVVEPDHRNQSPMDQGATGASQGLLDRKEVLGGVIAGGLVGLIFAVCLVGFMLYRMKKKDEGSYSLEEPKQANGGAYQKPTKQEEFYA</sequence>
<keyword evidence="8 15" id="KW-0654">Proteoglycan</keyword>
<dbReference type="Ensembl" id="ENSCJAT00000140448.1">
    <property type="protein sequence ID" value="ENSCJAP00000092339.1"/>
    <property type="gene ID" value="ENSCJAG00000039283.3"/>
</dbReference>
<keyword evidence="11 15" id="KW-0325">Glycoprotein</keyword>
<dbReference type="GO" id="GO:0042802">
    <property type="term" value="F:identical protein binding"/>
    <property type="evidence" value="ECO:0007669"/>
    <property type="project" value="Ensembl"/>
</dbReference>
<feature type="compositionally biased region" description="Polar residues" evidence="16">
    <location>
        <begin position="166"/>
        <end position="190"/>
    </location>
</feature>
<dbReference type="GeneTree" id="ENSGT00940000161171"/>
<evidence type="ECO:0000256" key="3">
    <source>
        <dbReference type="ARBA" id="ARBA00005343"/>
    </source>
</evidence>
<evidence type="ECO:0000256" key="10">
    <source>
        <dbReference type="ARBA" id="ARBA00023136"/>
    </source>
</evidence>
<dbReference type="InterPro" id="IPR001050">
    <property type="entry name" value="Syndecan"/>
</dbReference>
<organism evidence="19 20">
    <name type="scientific">Callithrix jacchus</name>
    <name type="common">White-tufted-ear marmoset</name>
    <name type="synonym">Simia Jacchus</name>
    <dbReference type="NCBI Taxonomy" id="9483"/>
    <lineage>
        <taxon>Eukaryota</taxon>
        <taxon>Metazoa</taxon>
        <taxon>Chordata</taxon>
        <taxon>Craniata</taxon>
        <taxon>Vertebrata</taxon>
        <taxon>Euteleostomi</taxon>
        <taxon>Mammalia</taxon>
        <taxon>Eutheria</taxon>
        <taxon>Euarchontoglires</taxon>
        <taxon>Primates</taxon>
        <taxon>Haplorrhini</taxon>
        <taxon>Platyrrhini</taxon>
        <taxon>Cebidae</taxon>
        <taxon>Callitrichinae</taxon>
        <taxon>Callithrix</taxon>
        <taxon>Callithrix</taxon>
    </lineage>
</organism>
<evidence type="ECO:0000256" key="6">
    <source>
        <dbReference type="ARBA" id="ARBA00022692"/>
    </source>
</evidence>
<evidence type="ECO:0000256" key="11">
    <source>
        <dbReference type="ARBA" id="ARBA00023180"/>
    </source>
</evidence>
<dbReference type="SMART" id="SM00294">
    <property type="entry name" value="4.1m"/>
    <property type="match status" value="1"/>
</dbReference>
<feature type="transmembrane region" description="Helical" evidence="17">
    <location>
        <begin position="291"/>
        <end position="315"/>
    </location>
</feature>
<dbReference type="GO" id="GO:1903543">
    <property type="term" value="P:positive regulation of exosomal secretion"/>
    <property type="evidence" value="ECO:0007669"/>
    <property type="project" value="Ensembl"/>
</dbReference>
<reference evidence="19 20" key="1">
    <citation type="submission" date="2009-03" db="EMBL/GenBank/DDBJ databases">
        <authorList>
            <person name="Warren W."/>
            <person name="Ye L."/>
            <person name="Minx P."/>
            <person name="Worley K."/>
            <person name="Gibbs R."/>
            <person name="Wilson R.K."/>
        </authorList>
    </citation>
    <scope>NUCLEOTIDE SEQUENCE [LARGE SCALE GENOMIC DNA]</scope>
</reference>
<dbReference type="GO" id="GO:0048627">
    <property type="term" value="P:myoblast development"/>
    <property type="evidence" value="ECO:0007669"/>
    <property type="project" value="Ensembl"/>
</dbReference>
<evidence type="ECO:0000256" key="12">
    <source>
        <dbReference type="ARBA" id="ARBA00023207"/>
    </source>
</evidence>
<dbReference type="AlphaFoldDB" id="A0A8I3XCX1"/>
<comment type="similarity">
    <text evidence="3 15">Belongs to the syndecan proteoglycan family.</text>
</comment>
<dbReference type="Proteomes" id="UP000008225">
    <property type="component" value="Chromosome 14"/>
</dbReference>
<evidence type="ECO:0000256" key="8">
    <source>
        <dbReference type="ARBA" id="ARBA00022974"/>
    </source>
</evidence>
<name>A0A8I3XCX1_CALJA</name>
<reference evidence="19" key="2">
    <citation type="submission" date="2025-08" db="UniProtKB">
        <authorList>
            <consortium name="Ensembl"/>
        </authorList>
    </citation>
    <scope>IDENTIFICATION</scope>
</reference>
<protein>
    <recommendedName>
        <fullName evidence="15">Syndecan</fullName>
    </recommendedName>
</protein>
<dbReference type="InterPro" id="IPR030479">
    <property type="entry name" value="Syndecan_CS"/>
</dbReference>
<keyword evidence="5" id="KW-0597">Phosphoprotein</keyword>
<feature type="domain" description="Neurexin/syndecan/glycophorin C" evidence="18">
    <location>
        <begin position="314"/>
        <end position="332"/>
    </location>
</feature>
<accession>A0A8I3XCX1</accession>
<evidence type="ECO:0000256" key="13">
    <source>
        <dbReference type="ARBA" id="ARBA00045247"/>
    </source>
</evidence>
<dbReference type="GO" id="GO:1903553">
    <property type="term" value="P:positive regulation of extracellular exosome assembly"/>
    <property type="evidence" value="ECO:0007669"/>
    <property type="project" value="Ensembl"/>
</dbReference>
<evidence type="ECO:0000256" key="9">
    <source>
        <dbReference type="ARBA" id="ARBA00022989"/>
    </source>
</evidence>
<evidence type="ECO:0000256" key="5">
    <source>
        <dbReference type="ARBA" id="ARBA00022553"/>
    </source>
</evidence>
<dbReference type="GO" id="GO:0016477">
    <property type="term" value="P:cell migration"/>
    <property type="evidence" value="ECO:0007669"/>
    <property type="project" value="TreeGrafter"/>
</dbReference>
<keyword evidence="7" id="KW-0732">Signal</keyword>
<comment type="subcellular location">
    <subcellularLocation>
        <location evidence="1 15">Membrane</location>
        <topology evidence="1 15">Single-pass type I membrane protein</topology>
    </subcellularLocation>
    <subcellularLocation>
        <location evidence="2">Secreted</location>
        <location evidence="2">Extracellular exosome</location>
    </subcellularLocation>
</comment>
<comment type="function">
    <text evidence="13">Cell surface proteoglycan that contains both heparan sulfate and chondroitin sulfate and that links the cytoskeleton to the interstitial matrix. Regulates exosome biogenesis in concert with SDCBP and PDCD6IP. Able to induce its own expression in dental mesenchymal cells and also in the neighboring dental epithelial cells via an MSX1-mediated pathway.</text>
</comment>
<dbReference type="PANTHER" id="PTHR10915">
    <property type="entry name" value="SYNDECAN"/>
    <property type="match status" value="1"/>
</dbReference>
<evidence type="ECO:0000256" key="2">
    <source>
        <dbReference type="ARBA" id="ARBA00004550"/>
    </source>
</evidence>
<keyword evidence="4" id="KW-0964">Secreted</keyword>
<feature type="region of interest" description="Disordered" evidence="16">
    <location>
        <begin position="120"/>
        <end position="139"/>
    </location>
</feature>
<evidence type="ECO:0000256" key="4">
    <source>
        <dbReference type="ARBA" id="ARBA00022525"/>
    </source>
</evidence>
<evidence type="ECO:0000256" key="17">
    <source>
        <dbReference type="SAM" id="Phobius"/>
    </source>
</evidence>
<dbReference type="GO" id="GO:0060070">
    <property type="term" value="P:canonical Wnt signaling pathway"/>
    <property type="evidence" value="ECO:0007669"/>
    <property type="project" value="Ensembl"/>
</dbReference>
<dbReference type="GO" id="GO:0005576">
    <property type="term" value="C:extracellular region"/>
    <property type="evidence" value="ECO:0007669"/>
    <property type="project" value="UniProtKB-SubCell"/>
</dbReference>
<dbReference type="PANTHER" id="PTHR10915:SF5">
    <property type="entry name" value="SYNDECAN-1"/>
    <property type="match status" value="1"/>
</dbReference>
<evidence type="ECO:0000313" key="19">
    <source>
        <dbReference type="Ensembl" id="ENSCJAP00000092339.1"/>
    </source>
</evidence>
<dbReference type="Pfam" id="PF01034">
    <property type="entry name" value="Syndecan"/>
    <property type="match status" value="1"/>
</dbReference>
<evidence type="ECO:0000256" key="7">
    <source>
        <dbReference type="ARBA" id="ARBA00022729"/>
    </source>
</evidence>
<dbReference type="InterPro" id="IPR003585">
    <property type="entry name" value="Neurexin-like"/>
</dbReference>
<dbReference type="GO" id="GO:0009897">
    <property type="term" value="C:external side of plasma membrane"/>
    <property type="evidence" value="ECO:0007669"/>
    <property type="project" value="Ensembl"/>
</dbReference>
<feature type="compositionally biased region" description="Low complexity" evidence="16">
    <location>
        <begin position="120"/>
        <end position="135"/>
    </location>
</feature>
<evidence type="ECO:0000256" key="15">
    <source>
        <dbReference type="RuleBase" id="RU000649"/>
    </source>
</evidence>
<dbReference type="GO" id="GO:0006898">
    <property type="term" value="P:receptor-mediated endocytosis"/>
    <property type="evidence" value="ECO:0007669"/>
    <property type="project" value="Ensembl"/>
</dbReference>
<keyword evidence="10 17" id="KW-0472">Membrane</keyword>
<proteinExistence type="inferred from homology"/>
<feature type="region of interest" description="Disordered" evidence="16">
    <location>
        <begin position="156"/>
        <end position="255"/>
    </location>
</feature>
<evidence type="ECO:0000256" key="16">
    <source>
        <dbReference type="SAM" id="MobiDB-lite"/>
    </source>
</evidence>
<evidence type="ECO:0000256" key="1">
    <source>
        <dbReference type="ARBA" id="ARBA00004479"/>
    </source>
</evidence>